<dbReference type="InParanoid" id="A0A059AKY6"/>
<evidence type="ECO:0000256" key="2">
    <source>
        <dbReference type="SAM" id="Phobius"/>
    </source>
</evidence>
<dbReference type="Gramene" id="KCW54662">
    <property type="protein sequence ID" value="KCW54662"/>
    <property type="gene ID" value="EUGRSUZ_I00609"/>
</dbReference>
<accession>A0A059AKY6</accession>
<dbReference type="InterPro" id="IPR037699">
    <property type="entry name" value="At5g65660-like"/>
</dbReference>
<keyword evidence="2" id="KW-0812">Transmembrane</keyword>
<dbReference type="EMBL" id="KK198761">
    <property type="protein sequence ID" value="KCW54662.1"/>
    <property type="molecule type" value="Genomic_DNA"/>
</dbReference>
<proteinExistence type="predicted"/>
<organism evidence="3">
    <name type="scientific">Eucalyptus grandis</name>
    <name type="common">Flooded gum</name>
    <dbReference type="NCBI Taxonomy" id="71139"/>
    <lineage>
        <taxon>Eukaryota</taxon>
        <taxon>Viridiplantae</taxon>
        <taxon>Streptophyta</taxon>
        <taxon>Embryophyta</taxon>
        <taxon>Tracheophyta</taxon>
        <taxon>Spermatophyta</taxon>
        <taxon>Magnoliopsida</taxon>
        <taxon>eudicotyledons</taxon>
        <taxon>Gunneridae</taxon>
        <taxon>Pentapetalae</taxon>
        <taxon>rosids</taxon>
        <taxon>malvids</taxon>
        <taxon>Myrtales</taxon>
        <taxon>Myrtaceae</taxon>
        <taxon>Myrtoideae</taxon>
        <taxon>Eucalypteae</taxon>
        <taxon>Eucalyptus</taxon>
    </lineage>
</organism>
<keyword evidence="2" id="KW-0472">Membrane</keyword>
<evidence type="ECO:0008006" key="4">
    <source>
        <dbReference type="Google" id="ProtNLM"/>
    </source>
</evidence>
<sequence>MESPDLSPPHTAADRPSLGFPLGTALLLIVIFSLSGIFSCCYHWERLRSLRQSSSDGADPEADPENPPWKSAPPSKDVKRDHGQTLPVLMPGDGVPKFIALPSPRQPPREEKTVVVKVQKPVKPPRLPVPLY</sequence>
<dbReference type="KEGG" id="egr:104418378"/>
<dbReference type="AlphaFoldDB" id="A0A059AKY6"/>
<gene>
    <name evidence="3" type="ORF">EUGRSUZ_I00609</name>
</gene>
<reference evidence="3" key="1">
    <citation type="submission" date="2013-07" db="EMBL/GenBank/DDBJ databases">
        <title>The genome of Eucalyptus grandis.</title>
        <authorList>
            <person name="Schmutz J."/>
            <person name="Hayes R."/>
            <person name="Myburg A."/>
            <person name="Tuskan G."/>
            <person name="Grattapaglia D."/>
            <person name="Rokhsar D.S."/>
        </authorList>
    </citation>
    <scope>NUCLEOTIDE SEQUENCE</scope>
    <source>
        <tissue evidence="3">Leaf extractions</tissue>
    </source>
</reference>
<dbReference type="FunCoup" id="A0A059AKY6">
    <property type="interactions" value="321"/>
</dbReference>
<name>A0A059AKY6_EUCGR</name>
<protein>
    <recommendedName>
        <fullName evidence="4">Hydroxyproline-rich glycoprotein family protein</fullName>
    </recommendedName>
</protein>
<dbReference type="eggNOG" id="ENOG502RZJZ">
    <property type="taxonomic scope" value="Eukaryota"/>
</dbReference>
<evidence type="ECO:0000313" key="3">
    <source>
        <dbReference type="EMBL" id="KCW54662.1"/>
    </source>
</evidence>
<dbReference type="PANTHER" id="PTHR34291">
    <property type="entry name" value="HYDROXYPROLINE-RICH GLYCOPROTEIN FAMILY PROTEIN"/>
    <property type="match status" value="1"/>
</dbReference>
<dbReference type="OrthoDB" id="1936969at2759"/>
<keyword evidence="2" id="KW-1133">Transmembrane helix</keyword>
<dbReference type="PANTHER" id="PTHR34291:SF1">
    <property type="entry name" value="HYDROXYPROLINE-RICH GLYCOPROTEIN FAMILY PROTEIN"/>
    <property type="match status" value="1"/>
</dbReference>
<dbReference type="OMA" id="EFPKFIA"/>
<feature type="region of interest" description="Disordered" evidence="1">
    <location>
        <begin position="51"/>
        <end position="115"/>
    </location>
</feature>
<dbReference type="STRING" id="71139.A0A059AKY6"/>
<feature type="transmembrane region" description="Helical" evidence="2">
    <location>
        <begin position="20"/>
        <end position="44"/>
    </location>
</feature>
<evidence type="ECO:0000256" key="1">
    <source>
        <dbReference type="SAM" id="MobiDB-lite"/>
    </source>
</evidence>